<name>A0A1I3YBP5_9HYPH</name>
<reference evidence="3" key="1">
    <citation type="submission" date="2016-10" db="EMBL/GenBank/DDBJ databases">
        <authorList>
            <person name="Varghese N."/>
            <person name="Submissions S."/>
        </authorList>
    </citation>
    <scope>NUCLEOTIDE SEQUENCE [LARGE SCALE GENOMIC DNA]</scope>
    <source>
        <strain evidence="3">CGMCC 1.6474</strain>
    </source>
</reference>
<dbReference type="OrthoDB" id="7999049at2"/>
<evidence type="ECO:0000313" key="3">
    <source>
        <dbReference type="Proteomes" id="UP000198804"/>
    </source>
</evidence>
<keyword evidence="1" id="KW-0812">Transmembrane</keyword>
<sequence>MSLEPEPRATRGLLSWTVKVTLAAGLAAIVLGQYVARTVDADAGRVAALGIDPAVTGSIEPSARAATLDPCLLRGR</sequence>
<organism evidence="2 3">
    <name type="scientific">Methylorubrum salsuginis</name>
    <dbReference type="NCBI Taxonomy" id="414703"/>
    <lineage>
        <taxon>Bacteria</taxon>
        <taxon>Pseudomonadati</taxon>
        <taxon>Pseudomonadota</taxon>
        <taxon>Alphaproteobacteria</taxon>
        <taxon>Hyphomicrobiales</taxon>
        <taxon>Methylobacteriaceae</taxon>
        <taxon>Methylorubrum</taxon>
    </lineage>
</organism>
<evidence type="ECO:0000256" key="1">
    <source>
        <dbReference type="SAM" id="Phobius"/>
    </source>
</evidence>
<protein>
    <submittedName>
        <fullName evidence="2">Uncharacterized protein</fullName>
    </submittedName>
</protein>
<dbReference type="RefSeq" id="WP_091940936.1">
    <property type="nucleotide sequence ID" value="NZ_FOSV01000001.1"/>
</dbReference>
<keyword evidence="1" id="KW-1133">Transmembrane helix</keyword>
<keyword evidence="1" id="KW-0472">Membrane</keyword>
<evidence type="ECO:0000313" key="2">
    <source>
        <dbReference type="EMBL" id="SFK29225.1"/>
    </source>
</evidence>
<keyword evidence="3" id="KW-1185">Reference proteome</keyword>
<gene>
    <name evidence="2" type="ORF">SAMN04488125_101127</name>
</gene>
<dbReference type="Proteomes" id="UP000198804">
    <property type="component" value="Unassembled WGS sequence"/>
</dbReference>
<feature type="transmembrane region" description="Helical" evidence="1">
    <location>
        <begin position="12"/>
        <end position="36"/>
    </location>
</feature>
<dbReference type="EMBL" id="FOSV01000001">
    <property type="protein sequence ID" value="SFK29225.1"/>
    <property type="molecule type" value="Genomic_DNA"/>
</dbReference>
<accession>A0A1I3YBP5</accession>
<proteinExistence type="predicted"/>
<dbReference type="AlphaFoldDB" id="A0A1I3YBP5"/>